<proteinExistence type="predicted"/>
<organism evidence="2 3">
    <name type="scientific">Streptomyces sanglieri</name>
    <dbReference type="NCBI Taxonomy" id="193460"/>
    <lineage>
        <taxon>Bacteria</taxon>
        <taxon>Bacillati</taxon>
        <taxon>Actinomycetota</taxon>
        <taxon>Actinomycetes</taxon>
        <taxon>Kitasatosporales</taxon>
        <taxon>Streptomycetaceae</taxon>
        <taxon>Streptomyces</taxon>
    </lineage>
</organism>
<accession>A0ABW2WNB5</accession>
<dbReference type="Proteomes" id="UP001596915">
    <property type="component" value="Unassembled WGS sequence"/>
</dbReference>
<feature type="region of interest" description="Disordered" evidence="1">
    <location>
        <begin position="1"/>
        <end position="52"/>
    </location>
</feature>
<evidence type="ECO:0000313" key="2">
    <source>
        <dbReference type="EMBL" id="MFD0622745.1"/>
    </source>
</evidence>
<evidence type="ECO:0000256" key="1">
    <source>
        <dbReference type="SAM" id="MobiDB-lite"/>
    </source>
</evidence>
<keyword evidence="3" id="KW-1185">Reference proteome</keyword>
<protein>
    <submittedName>
        <fullName evidence="2">Uncharacterized protein</fullName>
    </submittedName>
</protein>
<name>A0ABW2WNB5_9ACTN</name>
<dbReference type="EMBL" id="JBHTGL010000008">
    <property type="protein sequence ID" value="MFD0622745.1"/>
    <property type="molecule type" value="Genomic_DNA"/>
</dbReference>
<comment type="caution">
    <text evidence="2">The sequence shown here is derived from an EMBL/GenBank/DDBJ whole genome shotgun (WGS) entry which is preliminary data.</text>
</comment>
<evidence type="ECO:0000313" key="3">
    <source>
        <dbReference type="Proteomes" id="UP001596915"/>
    </source>
</evidence>
<gene>
    <name evidence="2" type="ORF">ACFQ2K_07780</name>
</gene>
<sequence>MNADASVGFVNEGGRFLSTDMPEPAATNRRSSHQQQWRNDDDRQGDGEPDQSDLARLIDAHGSSVDATAAHCEVYGEAVYVHRPLLARRGPPEVSRPENADVMRITAWVLAVGRA</sequence>
<reference evidence="3" key="1">
    <citation type="journal article" date="2019" name="Int. J. Syst. Evol. Microbiol.">
        <title>The Global Catalogue of Microorganisms (GCM) 10K type strain sequencing project: providing services to taxonomists for standard genome sequencing and annotation.</title>
        <authorList>
            <consortium name="The Broad Institute Genomics Platform"/>
            <consortium name="The Broad Institute Genome Sequencing Center for Infectious Disease"/>
            <person name="Wu L."/>
            <person name="Ma J."/>
        </authorList>
    </citation>
    <scope>NUCLEOTIDE SEQUENCE [LARGE SCALE GENOMIC DNA]</scope>
    <source>
        <strain evidence="3">JCM 12607</strain>
    </source>
</reference>